<sequence length="161" mass="17970">MATTVCHSTPYTIDNTQPFVHSVTDVNYDDDTQQISAEYNVSDPLSKIREVDLGLGRSKRDVYLMDWHREANTTHITHNYHIPDGVPAWVKIRAINNVDLRKSGHADSPILVDTSPPAAGSVFDGPAAGHDINFQNDQSEICANWRDFHDEESGIGNSWHS</sequence>
<dbReference type="PANTHER" id="PTHR16897:SF2">
    <property type="entry name" value="OS03G0226600 PROTEIN"/>
    <property type="match status" value="1"/>
</dbReference>
<keyword evidence="1" id="KW-1185">Reference proteome</keyword>
<evidence type="ECO:0000313" key="2">
    <source>
        <dbReference type="RefSeq" id="XP_019617781.1"/>
    </source>
</evidence>
<dbReference type="KEGG" id="bbel:109465080"/>
<protein>
    <submittedName>
        <fullName evidence="2">Uncharacterized protein LOC109465080</fullName>
    </submittedName>
</protein>
<dbReference type="AlphaFoldDB" id="A0A6P4YKX6"/>
<accession>A0A6P4YKX6</accession>
<reference evidence="2" key="1">
    <citation type="submission" date="2025-08" db="UniProtKB">
        <authorList>
            <consortium name="RefSeq"/>
        </authorList>
    </citation>
    <scope>IDENTIFICATION</scope>
    <source>
        <tissue evidence="2">Gonad</tissue>
    </source>
</reference>
<name>A0A6P4YKX6_BRABE</name>
<dbReference type="PANTHER" id="PTHR16897">
    <property type="entry name" value="OS10G0105400 PROTEIN"/>
    <property type="match status" value="1"/>
</dbReference>
<dbReference type="OrthoDB" id="6153184at2759"/>
<gene>
    <name evidence="2" type="primary">LOC109465080</name>
</gene>
<dbReference type="Proteomes" id="UP000515135">
    <property type="component" value="Unplaced"/>
</dbReference>
<evidence type="ECO:0000313" key="1">
    <source>
        <dbReference type="Proteomes" id="UP000515135"/>
    </source>
</evidence>
<dbReference type="GeneID" id="109465080"/>
<organism evidence="1 2">
    <name type="scientific">Branchiostoma belcheri</name>
    <name type="common">Amphioxus</name>
    <dbReference type="NCBI Taxonomy" id="7741"/>
    <lineage>
        <taxon>Eukaryota</taxon>
        <taxon>Metazoa</taxon>
        <taxon>Chordata</taxon>
        <taxon>Cephalochordata</taxon>
        <taxon>Leptocardii</taxon>
        <taxon>Amphioxiformes</taxon>
        <taxon>Branchiostomatidae</taxon>
        <taxon>Branchiostoma</taxon>
    </lineage>
</organism>
<dbReference type="RefSeq" id="XP_019617781.1">
    <property type="nucleotide sequence ID" value="XM_019762222.1"/>
</dbReference>
<proteinExistence type="predicted"/>